<dbReference type="Pfam" id="PF08495">
    <property type="entry name" value="FIST"/>
    <property type="match status" value="1"/>
</dbReference>
<dbReference type="AlphaFoldDB" id="A0A238ZWD3"/>
<dbReference type="Gene3D" id="3.30.70.270">
    <property type="match status" value="1"/>
</dbReference>
<dbReference type="SUPFAM" id="SSF55073">
    <property type="entry name" value="Nucleotide cyclase"/>
    <property type="match status" value="1"/>
</dbReference>
<dbReference type="EC" id="2.7.7.65" evidence="1"/>
<dbReference type="GO" id="GO:0043709">
    <property type="term" value="P:cell adhesion involved in single-species biofilm formation"/>
    <property type="evidence" value="ECO:0007669"/>
    <property type="project" value="TreeGrafter"/>
</dbReference>
<dbReference type="SMART" id="SM00267">
    <property type="entry name" value="GGDEF"/>
    <property type="match status" value="1"/>
</dbReference>
<dbReference type="Proteomes" id="UP000198405">
    <property type="component" value="Unassembled WGS sequence"/>
</dbReference>
<dbReference type="PROSITE" id="PS50887">
    <property type="entry name" value="GGDEF"/>
    <property type="match status" value="1"/>
</dbReference>
<accession>A0A238ZWD3</accession>
<dbReference type="InterPro" id="IPR050469">
    <property type="entry name" value="Diguanylate_Cyclase"/>
</dbReference>
<dbReference type="PANTHER" id="PTHR45138:SF9">
    <property type="entry name" value="DIGUANYLATE CYCLASE DGCM-RELATED"/>
    <property type="match status" value="1"/>
</dbReference>
<dbReference type="NCBIfam" id="TIGR00254">
    <property type="entry name" value="GGDEF"/>
    <property type="match status" value="1"/>
</dbReference>
<dbReference type="Pfam" id="PF10442">
    <property type="entry name" value="FIST_C"/>
    <property type="match status" value="1"/>
</dbReference>
<sequence length="549" mass="62392">MEQKGTIVFCNLFSKNSIQEIIQNQEAQNYKFIVGMTSTSNIKNGILTSEPSKLSIPLKDVEFLVTEATEFNKEQAVSAAKHLKNFKPKIIIAFISDPSGRTEDFFKYFNSIYHNAPIVGGLASKPDDEDKTFVFSQNKILSSGIIFLALKGDIKVKTGYAFGWTHFKKKFKITKCYKNKIYEIENRPVTDFFSHYLGKSALYNLEVVTISFPLMVRRNGKLVARACIGIDDDGSMIFSGNFRENEFAYFGVGSERKIISEARKLWWEMAKFFPDRLLLFPCMVRKAFLGKKFHLETSLFSSICENAGGLTFGEVLTLNRKPILLNQTLTAVGLKFPSYKRKKQEIKIHVGQSSTDTNDDKIHPVIIEMLVHLANTVMRELEEKNRKIKILAETDSLTGLYNRRKIFERLEEEIARCERYGNPLSVIIFDIDFFKKVNDTYGHLIGDKVLKEIAKILKSNTRKPDIAGRYGGEEFIIILPHTDTEGAIKLAEKIRKLIENHNFGIGRKITISAGVTSYIPRDTVDSLISRADQALYKAKAEGRSRVCSL</sequence>
<dbReference type="GO" id="GO:0052621">
    <property type="term" value="F:diguanylate cyclase activity"/>
    <property type="evidence" value="ECO:0007669"/>
    <property type="project" value="UniProtKB-EC"/>
</dbReference>
<dbReference type="SMART" id="SM00897">
    <property type="entry name" value="FIST"/>
    <property type="match status" value="1"/>
</dbReference>
<dbReference type="Pfam" id="PF00990">
    <property type="entry name" value="GGDEF"/>
    <property type="match status" value="1"/>
</dbReference>
<feature type="domain" description="GGDEF" evidence="3">
    <location>
        <begin position="422"/>
        <end position="549"/>
    </location>
</feature>
<dbReference type="RefSeq" id="WP_089323518.1">
    <property type="nucleotide sequence ID" value="NZ_FZOB01000012.1"/>
</dbReference>
<dbReference type="InterPro" id="IPR043128">
    <property type="entry name" value="Rev_trsase/Diguanyl_cyclase"/>
</dbReference>
<dbReference type="FunFam" id="3.30.70.270:FF:000001">
    <property type="entry name" value="Diguanylate cyclase domain protein"/>
    <property type="match status" value="1"/>
</dbReference>
<evidence type="ECO:0000256" key="1">
    <source>
        <dbReference type="ARBA" id="ARBA00012528"/>
    </source>
</evidence>
<dbReference type="EMBL" id="FZOB01000012">
    <property type="protein sequence ID" value="SNR87198.1"/>
    <property type="molecule type" value="Genomic_DNA"/>
</dbReference>
<evidence type="ECO:0000259" key="3">
    <source>
        <dbReference type="PROSITE" id="PS50887"/>
    </source>
</evidence>
<dbReference type="GO" id="GO:1902201">
    <property type="term" value="P:negative regulation of bacterial-type flagellum-dependent cell motility"/>
    <property type="evidence" value="ECO:0007669"/>
    <property type="project" value="TreeGrafter"/>
</dbReference>
<gene>
    <name evidence="4" type="ORF">SAMN06265340_11241</name>
</gene>
<dbReference type="InterPro" id="IPR029787">
    <property type="entry name" value="Nucleotide_cyclase"/>
</dbReference>
<reference evidence="5" key="1">
    <citation type="submission" date="2017-06" db="EMBL/GenBank/DDBJ databases">
        <authorList>
            <person name="Varghese N."/>
            <person name="Submissions S."/>
        </authorList>
    </citation>
    <scope>NUCLEOTIDE SEQUENCE [LARGE SCALE GENOMIC DNA]</scope>
    <source>
        <strain evidence="5">DSM 15668</strain>
    </source>
</reference>
<comment type="catalytic activity">
    <reaction evidence="2">
        <text>2 GTP = 3',3'-c-di-GMP + 2 diphosphate</text>
        <dbReference type="Rhea" id="RHEA:24898"/>
        <dbReference type="ChEBI" id="CHEBI:33019"/>
        <dbReference type="ChEBI" id="CHEBI:37565"/>
        <dbReference type="ChEBI" id="CHEBI:58805"/>
        <dbReference type="EC" id="2.7.7.65"/>
    </reaction>
</comment>
<evidence type="ECO:0000313" key="4">
    <source>
        <dbReference type="EMBL" id="SNR87198.1"/>
    </source>
</evidence>
<keyword evidence="5" id="KW-1185">Reference proteome</keyword>
<name>A0A238ZWD3_9BACT</name>
<proteinExistence type="predicted"/>
<evidence type="ECO:0000256" key="2">
    <source>
        <dbReference type="ARBA" id="ARBA00034247"/>
    </source>
</evidence>
<protein>
    <recommendedName>
        <fullName evidence="1">diguanylate cyclase</fullName>
        <ecNumber evidence="1">2.7.7.65</ecNumber>
    </recommendedName>
</protein>
<dbReference type="InterPro" id="IPR013702">
    <property type="entry name" value="FIST_domain_N"/>
</dbReference>
<dbReference type="InterPro" id="IPR019494">
    <property type="entry name" value="FIST_C"/>
</dbReference>
<evidence type="ECO:0000313" key="5">
    <source>
        <dbReference type="Proteomes" id="UP000198405"/>
    </source>
</evidence>
<dbReference type="PANTHER" id="PTHR45138">
    <property type="entry name" value="REGULATORY COMPONENTS OF SENSORY TRANSDUCTION SYSTEM"/>
    <property type="match status" value="1"/>
</dbReference>
<organism evidence="4 5">
    <name type="scientific">Desulfurobacterium atlanticum</name>
    <dbReference type="NCBI Taxonomy" id="240169"/>
    <lineage>
        <taxon>Bacteria</taxon>
        <taxon>Pseudomonadati</taxon>
        <taxon>Aquificota</taxon>
        <taxon>Aquificia</taxon>
        <taxon>Desulfurobacteriales</taxon>
        <taxon>Desulfurobacteriaceae</taxon>
        <taxon>Desulfurobacterium</taxon>
    </lineage>
</organism>
<dbReference type="SMART" id="SM01204">
    <property type="entry name" value="FIST_C"/>
    <property type="match status" value="1"/>
</dbReference>
<dbReference type="CDD" id="cd01949">
    <property type="entry name" value="GGDEF"/>
    <property type="match status" value="1"/>
</dbReference>
<dbReference type="GO" id="GO:0005886">
    <property type="term" value="C:plasma membrane"/>
    <property type="evidence" value="ECO:0007669"/>
    <property type="project" value="TreeGrafter"/>
</dbReference>
<dbReference type="InterPro" id="IPR000160">
    <property type="entry name" value="GGDEF_dom"/>
</dbReference>